<evidence type="ECO:0000256" key="1">
    <source>
        <dbReference type="ARBA" id="ARBA00022468"/>
    </source>
</evidence>
<dbReference type="GO" id="GO:0005737">
    <property type="term" value="C:cytoplasm"/>
    <property type="evidence" value="ECO:0007669"/>
    <property type="project" value="TreeGrafter"/>
</dbReference>
<dbReference type="SUPFAM" id="SSF111347">
    <property type="entry name" value="Rap/Ran-GAP"/>
    <property type="match status" value="1"/>
</dbReference>
<organism evidence="4 5">
    <name type="scientific">Coemansia pectinata</name>
    <dbReference type="NCBI Taxonomy" id="1052879"/>
    <lineage>
        <taxon>Eukaryota</taxon>
        <taxon>Fungi</taxon>
        <taxon>Fungi incertae sedis</taxon>
        <taxon>Zoopagomycota</taxon>
        <taxon>Kickxellomycotina</taxon>
        <taxon>Kickxellomycetes</taxon>
        <taxon>Kickxellales</taxon>
        <taxon>Kickxellaceae</taxon>
        <taxon>Coemansia</taxon>
    </lineage>
</organism>
<dbReference type="OrthoDB" id="19311at2759"/>
<keyword evidence="5" id="KW-1185">Reference proteome</keyword>
<feature type="region of interest" description="Disordered" evidence="2">
    <location>
        <begin position="257"/>
        <end position="277"/>
    </location>
</feature>
<dbReference type="PANTHER" id="PTHR10063:SF11">
    <property type="entry name" value="RHO GTPASE-ACTIVATING PROTEIN CG5521-RELATED"/>
    <property type="match status" value="1"/>
</dbReference>
<dbReference type="FunFam" id="3.40.50.11210:FF:000001">
    <property type="entry name" value="Ral GTPase-activating protein subunit alpha-1 isoform 1"/>
    <property type="match status" value="1"/>
</dbReference>
<evidence type="ECO:0000313" key="4">
    <source>
        <dbReference type="EMBL" id="KAJ2754857.1"/>
    </source>
</evidence>
<dbReference type="InterPro" id="IPR000331">
    <property type="entry name" value="Rap/Ran_GAP_dom"/>
</dbReference>
<comment type="caution">
    <text evidence="4">The sequence shown here is derived from an EMBL/GenBank/DDBJ whole genome shotgun (WGS) entry which is preliminary data.</text>
</comment>
<keyword evidence="1" id="KW-0343">GTPase activation</keyword>
<dbReference type="PANTHER" id="PTHR10063">
    <property type="entry name" value="TUBERIN"/>
    <property type="match status" value="1"/>
</dbReference>
<dbReference type="GO" id="GO:0005096">
    <property type="term" value="F:GTPase activator activity"/>
    <property type="evidence" value="ECO:0007669"/>
    <property type="project" value="UniProtKB-KW"/>
</dbReference>
<dbReference type="Gene3D" id="3.40.50.11210">
    <property type="entry name" value="Rap/Ran-GAP"/>
    <property type="match status" value="1"/>
</dbReference>
<dbReference type="EMBL" id="JANBUH010000091">
    <property type="protein sequence ID" value="KAJ2754857.1"/>
    <property type="molecule type" value="Genomic_DNA"/>
</dbReference>
<evidence type="ECO:0000256" key="2">
    <source>
        <dbReference type="SAM" id="MobiDB-lite"/>
    </source>
</evidence>
<evidence type="ECO:0000259" key="3">
    <source>
        <dbReference type="PROSITE" id="PS50085"/>
    </source>
</evidence>
<dbReference type="Pfam" id="PF02145">
    <property type="entry name" value="Rap_GAP"/>
    <property type="match status" value="1"/>
</dbReference>
<dbReference type="InterPro" id="IPR035974">
    <property type="entry name" value="Rap/Ran-GAP_sf"/>
</dbReference>
<dbReference type="AlphaFoldDB" id="A0A9W8LCV1"/>
<feature type="domain" description="Rap-GAP" evidence="3">
    <location>
        <begin position="340"/>
        <end position="552"/>
    </location>
</feature>
<accession>A0A9W8LCV1</accession>
<dbReference type="Proteomes" id="UP001140011">
    <property type="component" value="Unassembled WGS sequence"/>
</dbReference>
<gene>
    <name evidence="4" type="ORF">GGI19_002090</name>
</gene>
<dbReference type="PROSITE" id="PS50085">
    <property type="entry name" value="RAPGAP"/>
    <property type="match status" value="1"/>
</dbReference>
<proteinExistence type="predicted"/>
<dbReference type="InterPro" id="IPR027107">
    <property type="entry name" value="Tuberin/Ral-act_asu"/>
</dbReference>
<reference evidence="4" key="1">
    <citation type="submission" date="2022-07" db="EMBL/GenBank/DDBJ databases">
        <title>Phylogenomic reconstructions and comparative analyses of Kickxellomycotina fungi.</title>
        <authorList>
            <person name="Reynolds N.K."/>
            <person name="Stajich J.E."/>
            <person name="Barry K."/>
            <person name="Grigoriev I.V."/>
            <person name="Crous P."/>
            <person name="Smith M.E."/>
        </authorList>
    </citation>
    <scope>NUCLEOTIDE SEQUENCE</scope>
    <source>
        <strain evidence="4">BCRC 34297</strain>
    </source>
</reference>
<protein>
    <recommendedName>
        <fullName evidence="3">Rap-GAP domain-containing protein</fullName>
    </recommendedName>
</protein>
<name>A0A9W8LCV1_9FUNG</name>
<dbReference type="GO" id="GO:0051056">
    <property type="term" value="P:regulation of small GTPase mediated signal transduction"/>
    <property type="evidence" value="ECO:0007669"/>
    <property type="project" value="InterPro"/>
</dbReference>
<sequence length="561" mass="61972">MNNDLFHASVVLVLQDMVNLLLTIITKAPELITDADTLPAETSAKSIRDFFVEKIIHNCAHPTSPEAMCGHQYNRALVVTDTGSGVVLSLTSTAYVGDHEEKTVVAPSFTSTDHDTRDEAIESIKQLGEVLYIGTLFNFDEDDRNQYTGAPDSGFEYTHINSSVLEDFSSDRVFFFSHGNSILKIYNEPGTPCNALATDAGKQFQDRLLQDSGGATLSASSGSGQHLGGLGISNAALTEKISTFVAAEAQACNDARPYYSESDSSDEGDGSGSVASTECKIDPSRLRVFSNGLRNEDSLSPLKMDLFRNLIQHKLVYSARKTTVNYYVPLVKSESLFRDIRALDRIHARETIKVAVLYVGPGQWSEAEILSNSFLDTSRSYRSFVDSLGWQVDLATFQGFTGKLESNGSDGESCPYYADESIEVAFHEAAAMPKDQKDVRQTKKKRHIGNDHVHIIWNESHHNYRPETISGDFGNVQIQIRPLEAGEYGVGIYCDEQIKPFGPLCDGTIVSADALPTAVRATAINGHRRAIQAFFRSFTHPYVIRQQTINQIVDKHIDRNW</sequence>
<evidence type="ECO:0000313" key="5">
    <source>
        <dbReference type="Proteomes" id="UP001140011"/>
    </source>
</evidence>
<dbReference type="GO" id="GO:0005634">
    <property type="term" value="C:nucleus"/>
    <property type="evidence" value="ECO:0007669"/>
    <property type="project" value="InterPro"/>
</dbReference>